<accession>A0A916VTC7</accession>
<evidence type="ECO:0000313" key="3">
    <source>
        <dbReference type="EMBL" id="GGA30687.1"/>
    </source>
</evidence>
<keyword evidence="2" id="KW-1133">Transmembrane helix</keyword>
<dbReference type="AlphaFoldDB" id="A0A916VTC7"/>
<reference evidence="3" key="1">
    <citation type="journal article" date="2014" name="Int. J. Syst. Evol. Microbiol.">
        <title>Complete genome sequence of Corynebacterium casei LMG S-19264T (=DSM 44701T), isolated from a smear-ripened cheese.</title>
        <authorList>
            <consortium name="US DOE Joint Genome Institute (JGI-PGF)"/>
            <person name="Walter F."/>
            <person name="Albersmeier A."/>
            <person name="Kalinowski J."/>
            <person name="Ruckert C."/>
        </authorList>
    </citation>
    <scope>NUCLEOTIDE SEQUENCE</scope>
    <source>
        <strain evidence="3">CGMCC 1.15880</strain>
    </source>
</reference>
<feature type="compositionally biased region" description="Low complexity" evidence="1">
    <location>
        <begin position="16"/>
        <end position="29"/>
    </location>
</feature>
<keyword evidence="2" id="KW-0472">Membrane</keyword>
<feature type="transmembrane region" description="Helical" evidence="2">
    <location>
        <begin position="305"/>
        <end position="330"/>
    </location>
</feature>
<feature type="transmembrane region" description="Helical" evidence="2">
    <location>
        <begin position="234"/>
        <end position="251"/>
    </location>
</feature>
<gene>
    <name evidence="3" type="ORF">GCM10011498_34850</name>
</gene>
<dbReference type="InterPro" id="IPR010295">
    <property type="entry name" value="DUF898"/>
</dbReference>
<dbReference type="RefSeq" id="WP_229678614.1">
    <property type="nucleotide sequence ID" value="NZ_BMKA01000007.1"/>
</dbReference>
<sequence length="431" mass="47667">MSSPTSDDPFSRLTAHADSPSDGPADPPMAVEYRGTQGPLFRLGLKTALLTLITLGIYRFWAKTRVRKYFWSATAPGGDPMEYTGNGLEKLLGFLIAVAFLAVYLGLFQLLLMFAGLSLLSGSGSGQDTALQIIASQATLVAVVPFIFYAQYRARRYILSRTRWRGVRFGVEPAAWGYVWRATGHWILTILSLGLLLPRQTFLLEKYKIDRTWYGNARFVQHGRWQNLYPAMKHYFIAAAAMAIPGLLAASQGQPVWLVLSFFGALWFYYAVVYYSVASFRIMAGSKRLGNTVAFNATPRGSKVFWTYVLGGLLSSTCAGMVFSAFFIVAGNFLGSSDIFALEDFTEFGGIEQFGLTEAIGVFLAILGYIMMLTLYGVFALIFVRQPVLEHYVQETQILNPAALNDIQQRSRDEMVEAEGFADALDVGAAI</sequence>
<feature type="transmembrane region" description="Helical" evidence="2">
    <location>
        <begin position="43"/>
        <end position="61"/>
    </location>
</feature>
<feature type="region of interest" description="Disordered" evidence="1">
    <location>
        <begin position="1"/>
        <end position="29"/>
    </location>
</feature>
<proteinExistence type="predicted"/>
<dbReference type="Proteomes" id="UP000628017">
    <property type="component" value="Unassembled WGS sequence"/>
</dbReference>
<protein>
    <submittedName>
        <fullName evidence="3">Membrane protein</fullName>
    </submittedName>
</protein>
<evidence type="ECO:0000256" key="2">
    <source>
        <dbReference type="SAM" id="Phobius"/>
    </source>
</evidence>
<evidence type="ECO:0000256" key="1">
    <source>
        <dbReference type="SAM" id="MobiDB-lite"/>
    </source>
</evidence>
<feature type="transmembrane region" description="Helical" evidence="2">
    <location>
        <begin position="359"/>
        <end position="384"/>
    </location>
</feature>
<keyword evidence="2" id="KW-0812">Transmembrane</keyword>
<evidence type="ECO:0000313" key="4">
    <source>
        <dbReference type="Proteomes" id="UP000628017"/>
    </source>
</evidence>
<name>A0A916VTC7_9RHOB</name>
<dbReference type="EMBL" id="BMKA01000007">
    <property type="protein sequence ID" value="GGA30687.1"/>
    <property type="molecule type" value="Genomic_DNA"/>
</dbReference>
<comment type="caution">
    <text evidence="3">The sequence shown here is derived from an EMBL/GenBank/DDBJ whole genome shotgun (WGS) entry which is preliminary data.</text>
</comment>
<reference evidence="3" key="2">
    <citation type="submission" date="2020-09" db="EMBL/GenBank/DDBJ databases">
        <authorList>
            <person name="Sun Q."/>
            <person name="Zhou Y."/>
        </authorList>
    </citation>
    <scope>NUCLEOTIDE SEQUENCE</scope>
    <source>
        <strain evidence="3">CGMCC 1.15880</strain>
    </source>
</reference>
<feature type="transmembrane region" description="Helical" evidence="2">
    <location>
        <begin position="129"/>
        <end position="150"/>
    </location>
</feature>
<dbReference type="Pfam" id="PF05987">
    <property type="entry name" value="DUF898"/>
    <property type="match status" value="1"/>
</dbReference>
<keyword evidence="4" id="KW-1185">Reference proteome</keyword>
<feature type="transmembrane region" description="Helical" evidence="2">
    <location>
        <begin position="91"/>
        <end position="117"/>
    </location>
</feature>
<organism evidence="3 4">
    <name type="scientific">Neptunicoccus cionae</name>
    <dbReference type="NCBI Taxonomy" id="2035344"/>
    <lineage>
        <taxon>Bacteria</taxon>
        <taxon>Pseudomonadati</taxon>
        <taxon>Pseudomonadota</taxon>
        <taxon>Alphaproteobacteria</taxon>
        <taxon>Rhodobacterales</taxon>
        <taxon>Paracoccaceae</taxon>
        <taxon>Neptunicoccus</taxon>
    </lineage>
</organism>
<feature type="transmembrane region" description="Helical" evidence="2">
    <location>
        <begin position="257"/>
        <end position="284"/>
    </location>
</feature>